<keyword evidence="2" id="KW-1185">Reference proteome</keyword>
<protein>
    <submittedName>
        <fullName evidence="1">Uncharacterized protein</fullName>
    </submittedName>
</protein>
<dbReference type="HOGENOM" id="CLU_2404032_0_0_1"/>
<organism evidence="1 2">
    <name type="scientific">Vitis vinifera</name>
    <name type="common">Grape</name>
    <dbReference type="NCBI Taxonomy" id="29760"/>
    <lineage>
        <taxon>Eukaryota</taxon>
        <taxon>Viridiplantae</taxon>
        <taxon>Streptophyta</taxon>
        <taxon>Embryophyta</taxon>
        <taxon>Tracheophyta</taxon>
        <taxon>Spermatophyta</taxon>
        <taxon>Magnoliopsida</taxon>
        <taxon>eudicotyledons</taxon>
        <taxon>Gunneridae</taxon>
        <taxon>Pentapetalae</taxon>
        <taxon>rosids</taxon>
        <taxon>Vitales</taxon>
        <taxon>Vitaceae</taxon>
        <taxon>Viteae</taxon>
        <taxon>Vitis</taxon>
    </lineage>
</organism>
<name>F6HZJ1_VITVI</name>
<evidence type="ECO:0000313" key="2">
    <source>
        <dbReference type="Proteomes" id="UP000009183"/>
    </source>
</evidence>
<evidence type="ECO:0000313" key="1">
    <source>
        <dbReference type="EMBL" id="CCB60106.1"/>
    </source>
</evidence>
<dbReference type="EMBL" id="FN596502">
    <property type="protein sequence ID" value="CCB60106.1"/>
    <property type="molecule type" value="Genomic_DNA"/>
</dbReference>
<reference evidence="2" key="1">
    <citation type="journal article" date="2007" name="Nature">
        <title>The grapevine genome sequence suggests ancestral hexaploidization in major angiosperm phyla.</title>
        <authorList>
            <consortium name="The French-Italian Public Consortium for Grapevine Genome Characterization."/>
            <person name="Jaillon O."/>
            <person name="Aury J.-M."/>
            <person name="Noel B."/>
            <person name="Policriti A."/>
            <person name="Clepet C."/>
            <person name="Casagrande A."/>
            <person name="Choisne N."/>
            <person name="Aubourg S."/>
            <person name="Vitulo N."/>
            <person name="Jubin C."/>
            <person name="Vezzi A."/>
            <person name="Legeai F."/>
            <person name="Hugueney P."/>
            <person name="Dasilva C."/>
            <person name="Horner D."/>
            <person name="Mica E."/>
            <person name="Jublot D."/>
            <person name="Poulain J."/>
            <person name="Bruyere C."/>
            <person name="Billault A."/>
            <person name="Segurens B."/>
            <person name="Gouyvenoux M."/>
            <person name="Ugarte E."/>
            <person name="Cattonaro F."/>
            <person name="Anthouard V."/>
            <person name="Vico V."/>
            <person name="Del Fabbro C."/>
            <person name="Alaux M."/>
            <person name="Di Gaspero G."/>
            <person name="Dumas V."/>
            <person name="Felice N."/>
            <person name="Paillard S."/>
            <person name="Juman I."/>
            <person name="Moroldo M."/>
            <person name="Scalabrin S."/>
            <person name="Canaguier A."/>
            <person name="Le Clainche I."/>
            <person name="Malacrida G."/>
            <person name="Durand E."/>
            <person name="Pesole G."/>
            <person name="Laucou V."/>
            <person name="Chatelet P."/>
            <person name="Merdinoglu D."/>
            <person name="Delledonne M."/>
            <person name="Pezzotti M."/>
            <person name="Lecharny A."/>
            <person name="Scarpelli C."/>
            <person name="Artiguenave F."/>
            <person name="Pe M.E."/>
            <person name="Valle G."/>
            <person name="Morgante M."/>
            <person name="Caboche M."/>
            <person name="Adam-Blondon A.-F."/>
            <person name="Weissenbach J."/>
            <person name="Quetier F."/>
            <person name="Wincker P."/>
        </authorList>
    </citation>
    <scope>NUCLEOTIDE SEQUENCE [LARGE SCALE GENOMIC DNA]</scope>
    <source>
        <strain evidence="2">cv. Pinot noir / PN40024</strain>
    </source>
</reference>
<dbReference type="AlphaFoldDB" id="F6HZJ1"/>
<proteinExistence type="predicted"/>
<dbReference type="PaxDb" id="29760-VIT_07s0005g03240.t01"/>
<gene>
    <name evidence="1" type="ordered locus">VIT_07s0005g03240</name>
</gene>
<accession>F6HZJ1</accession>
<sequence length="93" mass="10370">MTMCYESRASFHAFGYDMDHHLSYPTRQLPFLIALGGSYWRLLWVNDRLGGVGGNTPAITTIGIRAKLGLMSGISSAKFDMVKFDGFGNFSLW</sequence>
<dbReference type="InParanoid" id="F6HZJ1"/>
<dbReference type="Proteomes" id="UP000009183">
    <property type="component" value="Chromosome 7"/>
</dbReference>